<dbReference type="PRINTS" id="PR01157">
    <property type="entry name" value="P2YPURNOCPTR"/>
</dbReference>
<evidence type="ECO:0000256" key="6">
    <source>
        <dbReference type="ARBA" id="ARBA00023130"/>
    </source>
</evidence>
<dbReference type="GeneTree" id="ENSGT01150000286937"/>
<feature type="transmembrane region" description="Helical" evidence="12">
    <location>
        <begin position="193"/>
        <end position="216"/>
    </location>
</feature>
<keyword evidence="15" id="KW-1185">Reference proteome</keyword>
<reference evidence="14 15" key="1">
    <citation type="submission" date="2020-06" db="EMBL/GenBank/DDBJ databases">
        <authorList>
            <consortium name="Wellcome Sanger Institute Data Sharing"/>
        </authorList>
    </citation>
    <scope>NUCLEOTIDE SEQUENCE [LARGE SCALE GENOMIC DNA]</scope>
</reference>
<dbReference type="PRINTS" id="PR00237">
    <property type="entry name" value="GPCRRHODOPSN"/>
</dbReference>
<dbReference type="Pfam" id="PF00001">
    <property type="entry name" value="7tm_1"/>
    <property type="match status" value="1"/>
</dbReference>
<accession>A0AAY4CCF9</accession>
<keyword evidence="6" id="KW-1064">Adaptive immunity</keyword>
<dbReference type="InterPro" id="IPR000276">
    <property type="entry name" value="GPCR_Rhodpsn"/>
</dbReference>
<evidence type="ECO:0000256" key="5">
    <source>
        <dbReference type="ARBA" id="ARBA00023040"/>
    </source>
</evidence>
<protein>
    <recommendedName>
        <fullName evidence="13">G-protein coupled receptors family 1 profile domain-containing protein</fullName>
    </recommendedName>
</protein>
<evidence type="ECO:0000256" key="12">
    <source>
        <dbReference type="SAM" id="Phobius"/>
    </source>
</evidence>
<keyword evidence="8" id="KW-1015">Disulfide bond</keyword>
<dbReference type="InterPro" id="IPR047160">
    <property type="entry name" value="GP183-like"/>
</dbReference>
<evidence type="ECO:0000256" key="8">
    <source>
        <dbReference type="ARBA" id="ARBA00023157"/>
    </source>
</evidence>
<name>A0AAY4CCF9_9TELE</name>
<dbReference type="PANTHER" id="PTHR24237:SF37">
    <property type="entry name" value="COAGULATION FACTOR II (THROMBIN) RECEPTOR-LIKE 2-RELATED"/>
    <property type="match status" value="1"/>
</dbReference>
<dbReference type="GO" id="GO:0008142">
    <property type="term" value="F:oxysterol binding"/>
    <property type="evidence" value="ECO:0007669"/>
    <property type="project" value="InterPro"/>
</dbReference>
<reference evidence="14" key="2">
    <citation type="submission" date="2025-08" db="UniProtKB">
        <authorList>
            <consortium name="Ensembl"/>
        </authorList>
    </citation>
    <scope>IDENTIFICATION</scope>
</reference>
<dbReference type="CDD" id="cd14982">
    <property type="entry name" value="7tmA_purinoceptor-like"/>
    <property type="match status" value="1"/>
</dbReference>
<evidence type="ECO:0000256" key="9">
    <source>
        <dbReference type="ARBA" id="ARBA00023170"/>
    </source>
</evidence>
<keyword evidence="5" id="KW-0297">G-protein coupled receptor</keyword>
<evidence type="ECO:0000259" key="13">
    <source>
        <dbReference type="PROSITE" id="PS50262"/>
    </source>
</evidence>
<proteinExistence type="predicted"/>
<feature type="transmembrane region" description="Helical" evidence="12">
    <location>
        <begin position="70"/>
        <end position="91"/>
    </location>
</feature>
<feature type="region of interest" description="Disordered" evidence="11">
    <location>
        <begin position="1"/>
        <end position="21"/>
    </location>
</feature>
<keyword evidence="3" id="KW-0391">Immunity</keyword>
<reference evidence="14" key="3">
    <citation type="submission" date="2025-09" db="UniProtKB">
        <authorList>
            <consortium name="Ensembl"/>
        </authorList>
    </citation>
    <scope>IDENTIFICATION</scope>
</reference>
<dbReference type="GO" id="GO:0002250">
    <property type="term" value="P:adaptive immune response"/>
    <property type="evidence" value="ECO:0007669"/>
    <property type="project" value="UniProtKB-KW"/>
</dbReference>
<keyword evidence="2 12" id="KW-0812">Transmembrane</keyword>
<dbReference type="InterPro" id="IPR017452">
    <property type="entry name" value="GPCR_Rhodpsn_7TM"/>
</dbReference>
<dbReference type="GO" id="GO:0016020">
    <property type="term" value="C:membrane"/>
    <property type="evidence" value="ECO:0007669"/>
    <property type="project" value="UniProtKB-SubCell"/>
</dbReference>
<feature type="domain" description="G-protein coupled receptors family 1 profile" evidence="13">
    <location>
        <begin position="49"/>
        <end position="298"/>
    </location>
</feature>
<evidence type="ECO:0000256" key="3">
    <source>
        <dbReference type="ARBA" id="ARBA00022859"/>
    </source>
</evidence>
<keyword evidence="9" id="KW-0675">Receptor</keyword>
<evidence type="ECO:0000256" key="10">
    <source>
        <dbReference type="ARBA" id="ARBA00023224"/>
    </source>
</evidence>
<evidence type="ECO:0000256" key="11">
    <source>
        <dbReference type="SAM" id="MobiDB-lite"/>
    </source>
</evidence>
<feature type="compositionally biased region" description="Polar residues" evidence="11">
    <location>
        <begin position="1"/>
        <end position="20"/>
    </location>
</feature>
<dbReference type="PROSITE" id="PS50262">
    <property type="entry name" value="G_PROTEIN_RECEP_F1_2"/>
    <property type="match status" value="1"/>
</dbReference>
<keyword evidence="7 12" id="KW-0472">Membrane</keyword>
<sequence>TRGSTANMNPTSNWTNTSSPGDECPSSADFQFQLFPVVYCLVMTLGLPGNLATLWALVLKKARRSPSDVYIINLAVADTAFLCTLPFRVHYHLHHNVWAFGGVACSVTGAGFYANIYVSISFMTCICVDRYMATVHPLTYLRLRNSRCAVLVSAAVWLVFATAMAAFVLLGPLDTPQDSCFEGFSDEEWERRVGAYSAMALLPGSLLPTGIILVCYPLAARRIARIGTGAARRALRLIYAVLAITLLCFLPHHAVLLLHLLRRTHVLRRCDWADGVYKARRATTALLSLNSCLDPALYYFSRPGWRRPGLGRLLRPPRTRGVYVIAADPPTRPAPPPSCHRKLPEGN</sequence>
<evidence type="ECO:0000313" key="15">
    <source>
        <dbReference type="Proteomes" id="UP000694580"/>
    </source>
</evidence>
<feature type="region of interest" description="Disordered" evidence="11">
    <location>
        <begin position="327"/>
        <end position="347"/>
    </location>
</feature>
<dbReference type="AlphaFoldDB" id="A0AAY4CCF9"/>
<feature type="transmembrane region" description="Helical" evidence="12">
    <location>
        <begin position="237"/>
        <end position="261"/>
    </location>
</feature>
<evidence type="ECO:0000256" key="7">
    <source>
        <dbReference type="ARBA" id="ARBA00023136"/>
    </source>
</evidence>
<evidence type="ECO:0000256" key="4">
    <source>
        <dbReference type="ARBA" id="ARBA00022989"/>
    </source>
</evidence>
<feature type="transmembrane region" description="Helical" evidence="12">
    <location>
        <begin position="149"/>
        <end position="173"/>
    </location>
</feature>
<evidence type="ECO:0000313" key="14">
    <source>
        <dbReference type="Ensembl" id="ENSDCDP00010030409.1"/>
    </source>
</evidence>
<dbReference type="Proteomes" id="UP000694580">
    <property type="component" value="Chromosome 10"/>
</dbReference>
<organism evidence="14 15">
    <name type="scientific">Denticeps clupeoides</name>
    <name type="common">denticle herring</name>
    <dbReference type="NCBI Taxonomy" id="299321"/>
    <lineage>
        <taxon>Eukaryota</taxon>
        <taxon>Metazoa</taxon>
        <taxon>Chordata</taxon>
        <taxon>Craniata</taxon>
        <taxon>Vertebrata</taxon>
        <taxon>Euteleostomi</taxon>
        <taxon>Actinopterygii</taxon>
        <taxon>Neopterygii</taxon>
        <taxon>Teleostei</taxon>
        <taxon>Clupei</taxon>
        <taxon>Clupeiformes</taxon>
        <taxon>Denticipitoidei</taxon>
        <taxon>Denticipitidae</taxon>
        <taxon>Denticeps</taxon>
    </lineage>
</organism>
<dbReference type="GO" id="GO:0004930">
    <property type="term" value="F:G protein-coupled receptor activity"/>
    <property type="evidence" value="ECO:0007669"/>
    <property type="project" value="UniProtKB-KW"/>
</dbReference>
<keyword evidence="10" id="KW-0807">Transducer</keyword>
<evidence type="ECO:0000256" key="1">
    <source>
        <dbReference type="ARBA" id="ARBA00004141"/>
    </source>
</evidence>
<keyword evidence="4 12" id="KW-1133">Transmembrane helix</keyword>
<dbReference type="FunFam" id="1.20.1070.10:FF:000017">
    <property type="entry name" value="lysophosphatidic acid receptor 4"/>
    <property type="match status" value="1"/>
</dbReference>
<dbReference type="Gene3D" id="1.20.1070.10">
    <property type="entry name" value="Rhodopsin 7-helix transmembrane proteins"/>
    <property type="match status" value="1"/>
</dbReference>
<feature type="transmembrane region" description="Helical" evidence="12">
    <location>
        <begin position="36"/>
        <end position="58"/>
    </location>
</feature>
<dbReference type="PANTHER" id="PTHR24237">
    <property type="entry name" value="G-PROTEIN COUPLED RECEPTOR"/>
    <property type="match status" value="1"/>
</dbReference>
<comment type="subcellular location">
    <subcellularLocation>
        <location evidence="1">Membrane</location>
        <topology evidence="1">Multi-pass membrane protein</topology>
    </subcellularLocation>
</comment>
<dbReference type="SUPFAM" id="SSF81321">
    <property type="entry name" value="Family A G protein-coupled receptor-like"/>
    <property type="match status" value="1"/>
</dbReference>
<dbReference type="Ensembl" id="ENSDCDT00010037783.1">
    <property type="protein sequence ID" value="ENSDCDP00010030409.1"/>
    <property type="gene ID" value="ENSDCDG00010019520.1"/>
</dbReference>
<evidence type="ECO:0000256" key="2">
    <source>
        <dbReference type="ARBA" id="ARBA00022692"/>
    </source>
</evidence>
<feature type="transmembrane region" description="Helical" evidence="12">
    <location>
        <begin position="97"/>
        <end position="128"/>
    </location>
</feature>